<proteinExistence type="predicted"/>
<accession>A0A364VEG1</accession>
<reference evidence="3 4" key="1">
    <citation type="journal article" date="2018" name="Syst. Appl. Microbiol.">
        <title>Corynebacterium heidelbergense sp. nov., isolated from the preen glands of Egyptian geese (Alopochen aegyptiacus).</title>
        <authorList>
            <person name="Braun M.S."/>
            <person name="Wang E."/>
            <person name="Zimmermann S."/>
            <person name="Wink M."/>
        </authorList>
    </citation>
    <scope>NUCLEOTIDE SEQUENCE [LARGE SCALE GENOMIC DNA]</scope>
    <source>
        <strain evidence="3 4">DSM 104638</strain>
    </source>
</reference>
<feature type="domain" description="MmeI-like C-terminal" evidence="2">
    <location>
        <begin position="34"/>
        <end position="113"/>
    </location>
</feature>
<sequence length="116" mass="12728">MFMAWQRCVGGQLKSDLRFSNTLVWNTFPVPELTDKTRAAIVAGGKAVLTARAIHPERSLSDAYNPLGMDPALVKAHNTVDSAVDRAFGSSRRLTSEASRQELLFKNYSRLTSATA</sequence>
<dbReference type="InterPro" id="IPR046818">
    <property type="entry name" value="MmeI_C"/>
</dbReference>
<gene>
    <name evidence="3" type="ORF">CWC39_00500</name>
</gene>
<dbReference type="AlphaFoldDB" id="A0A364VEG1"/>
<dbReference type="Pfam" id="PF20466">
    <property type="entry name" value="MmeI_TRD"/>
    <property type="match status" value="1"/>
</dbReference>
<dbReference type="GO" id="GO:0008168">
    <property type="term" value="F:methyltransferase activity"/>
    <property type="evidence" value="ECO:0007669"/>
    <property type="project" value="UniProtKB-KW"/>
</dbReference>
<dbReference type="EMBL" id="PHQP01000002">
    <property type="protein sequence ID" value="RAV34994.1"/>
    <property type="molecule type" value="Genomic_DNA"/>
</dbReference>
<evidence type="ECO:0000313" key="3">
    <source>
        <dbReference type="EMBL" id="RAV34994.1"/>
    </source>
</evidence>
<evidence type="ECO:0000313" key="4">
    <source>
        <dbReference type="Proteomes" id="UP000251047"/>
    </source>
</evidence>
<dbReference type="Proteomes" id="UP000251047">
    <property type="component" value="Unassembled WGS sequence"/>
</dbReference>
<feature type="domain" description="MmeI-like target recognition" evidence="1">
    <location>
        <begin position="1"/>
        <end position="33"/>
    </location>
</feature>
<organism evidence="3 4">
    <name type="scientific">Corynebacterium heidelbergense</name>
    <dbReference type="NCBI Taxonomy" id="2055947"/>
    <lineage>
        <taxon>Bacteria</taxon>
        <taxon>Bacillati</taxon>
        <taxon>Actinomycetota</taxon>
        <taxon>Actinomycetes</taxon>
        <taxon>Mycobacteriales</taxon>
        <taxon>Corynebacteriaceae</taxon>
        <taxon>Corynebacterium</taxon>
    </lineage>
</organism>
<comment type="caution">
    <text evidence="3">The sequence shown here is derived from an EMBL/GenBank/DDBJ whole genome shotgun (WGS) entry which is preliminary data.</text>
</comment>
<keyword evidence="3" id="KW-0808">Transferase</keyword>
<keyword evidence="3" id="KW-0489">Methyltransferase</keyword>
<protein>
    <submittedName>
        <fullName evidence="3">Methyltransferase</fullName>
    </submittedName>
</protein>
<dbReference type="InterPro" id="IPR046820">
    <property type="entry name" value="MmeI_TRD"/>
</dbReference>
<evidence type="ECO:0000259" key="1">
    <source>
        <dbReference type="Pfam" id="PF20466"/>
    </source>
</evidence>
<dbReference type="Pfam" id="PF20467">
    <property type="entry name" value="MmeI_C"/>
    <property type="match status" value="1"/>
</dbReference>
<dbReference type="OrthoDB" id="4280289at2"/>
<evidence type="ECO:0000259" key="2">
    <source>
        <dbReference type="Pfam" id="PF20467"/>
    </source>
</evidence>
<dbReference type="GO" id="GO:0032259">
    <property type="term" value="P:methylation"/>
    <property type="evidence" value="ECO:0007669"/>
    <property type="project" value="UniProtKB-KW"/>
</dbReference>
<name>A0A364VEG1_9CORY</name>